<evidence type="ECO:0000256" key="2">
    <source>
        <dbReference type="ARBA" id="ARBA00023235"/>
    </source>
</evidence>
<dbReference type="Proteomes" id="UP000070299">
    <property type="component" value="Unassembled WGS sequence"/>
</dbReference>
<dbReference type="PRINTS" id="PR00153">
    <property type="entry name" value="CSAPPISMRASE"/>
</dbReference>
<keyword evidence="6" id="KW-1185">Reference proteome</keyword>
<comment type="similarity">
    <text evidence="3">Belongs to the cyclophilin-type PPIase family.</text>
</comment>
<sequence>MIKKSSVKTLLTGSLLAFSLVSSFSHATVVEIRTSLGPIQVNLFDNTTPKTVANFLSYVNSGAYVNNVVHRVESNFVVQAGGFNYSGKFPELDSVATGTPVQNEPKLSNLRGTIAMAKLGGSVNSATSQWFFSLANNSANLDVQNGGFTVFGQVIGDGMQVVDAIAAVNRFNAGGALASIPIRNYTTADANNNVAVTENNLVIISDIVIIDATVATHPEIVPANNTLINSSNNGGSNSGSDSGGGGSFAWLSVLALIGLGRRIYRS</sequence>
<dbReference type="GO" id="GO:0003755">
    <property type="term" value="F:peptidyl-prolyl cis-trans isomerase activity"/>
    <property type="evidence" value="ECO:0007669"/>
    <property type="project" value="UniProtKB-UniRule"/>
</dbReference>
<keyword evidence="1 3" id="KW-0697">Rotamase</keyword>
<evidence type="ECO:0000313" key="5">
    <source>
        <dbReference type="EMBL" id="KXI29359.1"/>
    </source>
</evidence>
<evidence type="ECO:0000256" key="1">
    <source>
        <dbReference type="ARBA" id="ARBA00023110"/>
    </source>
</evidence>
<organism evidence="5 6">
    <name type="scientific">Paraglaciecola hydrolytica</name>
    <dbReference type="NCBI Taxonomy" id="1799789"/>
    <lineage>
        <taxon>Bacteria</taxon>
        <taxon>Pseudomonadati</taxon>
        <taxon>Pseudomonadota</taxon>
        <taxon>Gammaproteobacteria</taxon>
        <taxon>Alteromonadales</taxon>
        <taxon>Alteromonadaceae</taxon>
        <taxon>Paraglaciecola</taxon>
    </lineage>
</organism>
<dbReference type="EMBL" id="LSNE01000005">
    <property type="protein sequence ID" value="KXI29359.1"/>
    <property type="molecule type" value="Genomic_DNA"/>
</dbReference>
<dbReference type="EC" id="5.2.1.8" evidence="3"/>
<reference evidence="6" key="1">
    <citation type="submission" date="2016-02" db="EMBL/GenBank/DDBJ databases">
        <authorList>
            <person name="Schultz-Johansen M."/>
            <person name="Glaring M.A."/>
            <person name="Bech P.K."/>
            <person name="Stougaard P."/>
        </authorList>
    </citation>
    <scope>NUCLEOTIDE SEQUENCE [LARGE SCALE GENOMIC DNA]</scope>
    <source>
        <strain evidence="6">S66</strain>
    </source>
</reference>
<dbReference type="OrthoDB" id="9807797at2"/>
<evidence type="ECO:0000313" key="6">
    <source>
        <dbReference type="Proteomes" id="UP000070299"/>
    </source>
</evidence>
<keyword evidence="3" id="KW-0732">Signal</keyword>
<dbReference type="InterPro" id="IPR029000">
    <property type="entry name" value="Cyclophilin-like_dom_sf"/>
</dbReference>
<gene>
    <name evidence="5" type="ORF">AX660_14565</name>
</gene>
<dbReference type="PANTHER" id="PTHR45625:SF4">
    <property type="entry name" value="PEPTIDYLPROLYL ISOMERASE DOMAIN AND WD REPEAT-CONTAINING PROTEIN 1"/>
    <property type="match status" value="1"/>
</dbReference>
<dbReference type="SUPFAM" id="SSF50891">
    <property type="entry name" value="Cyclophilin-like"/>
    <property type="match status" value="1"/>
</dbReference>
<comment type="catalytic activity">
    <reaction evidence="3">
        <text>[protein]-peptidylproline (omega=180) = [protein]-peptidylproline (omega=0)</text>
        <dbReference type="Rhea" id="RHEA:16237"/>
        <dbReference type="Rhea" id="RHEA-COMP:10747"/>
        <dbReference type="Rhea" id="RHEA-COMP:10748"/>
        <dbReference type="ChEBI" id="CHEBI:83833"/>
        <dbReference type="ChEBI" id="CHEBI:83834"/>
        <dbReference type="EC" id="5.2.1.8"/>
    </reaction>
</comment>
<dbReference type="InterPro" id="IPR002130">
    <property type="entry name" value="Cyclophilin-type_PPIase_dom"/>
</dbReference>
<comment type="caution">
    <text evidence="5">The sequence shown here is derived from an EMBL/GenBank/DDBJ whole genome shotgun (WGS) entry which is preliminary data.</text>
</comment>
<feature type="domain" description="PPIase cyclophilin-type" evidence="4">
    <location>
        <begin position="26"/>
        <end position="192"/>
    </location>
</feature>
<dbReference type="STRING" id="1799789.AX660_14565"/>
<dbReference type="AlphaFoldDB" id="A0A136A286"/>
<dbReference type="Pfam" id="PF00160">
    <property type="entry name" value="Pro_isomerase"/>
    <property type="match status" value="1"/>
</dbReference>
<feature type="signal peptide" evidence="3">
    <location>
        <begin position="1"/>
        <end position="27"/>
    </location>
</feature>
<dbReference type="PANTHER" id="PTHR45625">
    <property type="entry name" value="PEPTIDYL-PROLYL CIS-TRANS ISOMERASE-RELATED"/>
    <property type="match status" value="1"/>
</dbReference>
<protein>
    <recommendedName>
        <fullName evidence="3">Peptidyl-prolyl cis-trans isomerase</fullName>
        <shortName evidence="3">PPIase</shortName>
        <ecNumber evidence="3">5.2.1.8</ecNumber>
    </recommendedName>
</protein>
<proteinExistence type="inferred from homology"/>
<keyword evidence="2 3" id="KW-0413">Isomerase</keyword>
<dbReference type="RefSeq" id="WP_068376681.1">
    <property type="nucleotide sequence ID" value="NZ_LSNE01000005.1"/>
</dbReference>
<dbReference type="Gene3D" id="2.40.100.10">
    <property type="entry name" value="Cyclophilin-like"/>
    <property type="match status" value="1"/>
</dbReference>
<evidence type="ECO:0000256" key="3">
    <source>
        <dbReference type="RuleBase" id="RU363019"/>
    </source>
</evidence>
<accession>A0A136A286</accession>
<dbReference type="InterPro" id="IPR044666">
    <property type="entry name" value="Cyclophilin_A-like"/>
</dbReference>
<comment type="function">
    <text evidence="3">PPIases accelerate the folding of proteins. It catalyzes the cis-trans isomerization of proline imidic peptide bonds in oligopeptides.</text>
</comment>
<dbReference type="PROSITE" id="PS50072">
    <property type="entry name" value="CSA_PPIASE_2"/>
    <property type="match status" value="1"/>
</dbReference>
<feature type="chain" id="PRO_5007356633" description="Peptidyl-prolyl cis-trans isomerase" evidence="3">
    <location>
        <begin position="28"/>
        <end position="266"/>
    </location>
</feature>
<name>A0A136A286_9ALTE</name>
<evidence type="ECO:0000259" key="4">
    <source>
        <dbReference type="PROSITE" id="PS50072"/>
    </source>
</evidence>